<dbReference type="Gramene" id="Pp3c12_17210V3.1">
    <property type="protein sequence ID" value="PAC:32974005.CDS.1"/>
    <property type="gene ID" value="Pp3c12_17210"/>
</dbReference>
<accession>A0A2K1JR41</accession>
<organism evidence="1">
    <name type="scientific">Physcomitrium patens</name>
    <name type="common">Spreading-leaved earth moss</name>
    <name type="synonym">Physcomitrella patens</name>
    <dbReference type="NCBI Taxonomy" id="3218"/>
    <lineage>
        <taxon>Eukaryota</taxon>
        <taxon>Viridiplantae</taxon>
        <taxon>Streptophyta</taxon>
        <taxon>Embryophyta</taxon>
        <taxon>Bryophyta</taxon>
        <taxon>Bryophytina</taxon>
        <taxon>Bryopsida</taxon>
        <taxon>Funariidae</taxon>
        <taxon>Funariales</taxon>
        <taxon>Funariaceae</taxon>
        <taxon>Physcomitrium</taxon>
    </lineage>
</organism>
<protein>
    <submittedName>
        <fullName evidence="1 2">Uncharacterized protein</fullName>
    </submittedName>
</protein>
<reference evidence="2" key="3">
    <citation type="submission" date="2020-12" db="UniProtKB">
        <authorList>
            <consortium name="EnsemblPlants"/>
        </authorList>
    </citation>
    <scope>IDENTIFICATION</scope>
</reference>
<sequence>MSKNHLEVDGLVEKIIQTIKRGLQKYRLLYGNYGD</sequence>
<evidence type="ECO:0000313" key="2">
    <source>
        <dbReference type="EnsemblPlants" id="PAC:32974005.CDS.1"/>
    </source>
</evidence>
<evidence type="ECO:0000313" key="3">
    <source>
        <dbReference type="Proteomes" id="UP000006727"/>
    </source>
</evidence>
<dbReference type="Proteomes" id="UP000006727">
    <property type="component" value="Chromosome 12"/>
</dbReference>
<evidence type="ECO:0000313" key="1">
    <source>
        <dbReference type="EMBL" id="PNR44002.1"/>
    </source>
</evidence>
<dbReference type="EnsemblPlants" id="Pp3c12_17210V3.1">
    <property type="protein sequence ID" value="PAC:32974005.CDS.1"/>
    <property type="gene ID" value="Pp3c12_17210"/>
</dbReference>
<name>A0A2K1JR41_PHYPA</name>
<gene>
    <name evidence="1" type="ORF">PHYPA_016385</name>
</gene>
<dbReference type="InParanoid" id="A0A2K1JR41"/>
<proteinExistence type="predicted"/>
<keyword evidence="3" id="KW-1185">Reference proteome</keyword>
<dbReference type="AlphaFoldDB" id="A0A2K1JR41"/>
<dbReference type="EMBL" id="ABEU02000012">
    <property type="protein sequence ID" value="PNR44002.1"/>
    <property type="molecule type" value="Genomic_DNA"/>
</dbReference>
<reference evidence="1 3" key="2">
    <citation type="journal article" date="2018" name="Plant J.">
        <title>The Physcomitrella patens chromosome-scale assembly reveals moss genome structure and evolution.</title>
        <authorList>
            <person name="Lang D."/>
            <person name="Ullrich K.K."/>
            <person name="Murat F."/>
            <person name="Fuchs J."/>
            <person name="Jenkins J."/>
            <person name="Haas F.B."/>
            <person name="Piednoel M."/>
            <person name="Gundlach H."/>
            <person name="Van Bel M."/>
            <person name="Meyberg R."/>
            <person name="Vives C."/>
            <person name="Morata J."/>
            <person name="Symeonidi A."/>
            <person name="Hiss M."/>
            <person name="Muchero W."/>
            <person name="Kamisugi Y."/>
            <person name="Saleh O."/>
            <person name="Blanc G."/>
            <person name="Decker E.L."/>
            <person name="van Gessel N."/>
            <person name="Grimwood J."/>
            <person name="Hayes R.D."/>
            <person name="Graham S.W."/>
            <person name="Gunter L.E."/>
            <person name="McDaniel S.F."/>
            <person name="Hoernstein S.N.W."/>
            <person name="Larsson A."/>
            <person name="Li F.W."/>
            <person name="Perroud P.F."/>
            <person name="Phillips J."/>
            <person name="Ranjan P."/>
            <person name="Rokshar D.S."/>
            <person name="Rothfels C.J."/>
            <person name="Schneider L."/>
            <person name="Shu S."/>
            <person name="Stevenson D.W."/>
            <person name="Thummler F."/>
            <person name="Tillich M."/>
            <person name="Villarreal Aguilar J.C."/>
            <person name="Widiez T."/>
            <person name="Wong G.K."/>
            <person name="Wymore A."/>
            <person name="Zhang Y."/>
            <person name="Zimmer A.D."/>
            <person name="Quatrano R.S."/>
            <person name="Mayer K.F.X."/>
            <person name="Goodstein D."/>
            <person name="Casacuberta J.M."/>
            <person name="Vandepoele K."/>
            <person name="Reski R."/>
            <person name="Cuming A.C."/>
            <person name="Tuskan G.A."/>
            <person name="Maumus F."/>
            <person name="Salse J."/>
            <person name="Schmutz J."/>
            <person name="Rensing S.A."/>
        </authorList>
    </citation>
    <scope>NUCLEOTIDE SEQUENCE [LARGE SCALE GENOMIC DNA]</scope>
    <source>
        <strain evidence="2 3">cv. Gransden 2004</strain>
    </source>
</reference>
<reference evidence="1 3" key="1">
    <citation type="journal article" date="2008" name="Science">
        <title>The Physcomitrella genome reveals evolutionary insights into the conquest of land by plants.</title>
        <authorList>
            <person name="Rensing S."/>
            <person name="Lang D."/>
            <person name="Zimmer A."/>
            <person name="Terry A."/>
            <person name="Salamov A."/>
            <person name="Shapiro H."/>
            <person name="Nishiyama T."/>
            <person name="Perroud P.-F."/>
            <person name="Lindquist E."/>
            <person name="Kamisugi Y."/>
            <person name="Tanahashi T."/>
            <person name="Sakakibara K."/>
            <person name="Fujita T."/>
            <person name="Oishi K."/>
            <person name="Shin-I T."/>
            <person name="Kuroki Y."/>
            <person name="Toyoda A."/>
            <person name="Suzuki Y."/>
            <person name="Hashimoto A."/>
            <person name="Yamaguchi K."/>
            <person name="Sugano A."/>
            <person name="Kohara Y."/>
            <person name="Fujiyama A."/>
            <person name="Anterola A."/>
            <person name="Aoki S."/>
            <person name="Ashton N."/>
            <person name="Barbazuk W.B."/>
            <person name="Barker E."/>
            <person name="Bennetzen J."/>
            <person name="Bezanilla M."/>
            <person name="Blankenship R."/>
            <person name="Cho S.H."/>
            <person name="Dutcher S."/>
            <person name="Estelle M."/>
            <person name="Fawcett J.A."/>
            <person name="Gundlach H."/>
            <person name="Hanada K."/>
            <person name="Heyl A."/>
            <person name="Hicks K.A."/>
            <person name="Hugh J."/>
            <person name="Lohr M."/>
            <person name="Mayer K."/>
            <person name="Melkozernov A."/>
            <person name="Murata T."/>
            <person name="Nelson D."/>
            <person name="Pils B."/>
            <person name="Prigge M."/>
            <person name="Reiss B."/>
            <person name="Renner T."/>
            <person name="Rombauts S."/>
            <person name="Rushton P."/>
            <person name="Sanderfoot A."/>
            <person name="Schween G."/>
            <person name="Shiu S.-H."/>
            <person name="Stueber K."/>
            <person name="Theodoulou F.L."/>
            <person name="Tu H."/>
            <person name="Van de Peer Y."/>
            <person name="Verrier P.J."/>
            <person name="Waters E."/>
            <person name="Wood A."/>
            <person name="Yang L."/>
            <person name="Cove D."/>
            <person name="Cuming A."/>
            <person name="Hasebe M."/>
            <person name="Lucas S."/>
            <person name="Mishler D.B."/>
            <person name="Reski R."/>
            <person name="Grigoriev I."/>
            <person name="Quatrano R.S."/>
            <person name="Boore J.L."/>
        </authorList>
    </citation>
    <scope>NUCLEOTIDE SEQUENCE [LARGE SCALE GENOMIC DNA]</scope>
    <source>
        <strain evidence="2 3">cv. Gransden 2004</strain>
    </source>
</reference>